<feature type="domain" description="RecA family profile 1" evidence="2">
    <location>
        <begin position="83"/>
        <end position="300"/>
    </location>
</feature>
<dbReference type="EMBL" id="LN483142">
    <property type="protein sequence ID" value="CED83099.1"/>
    <property type="molecule type" value="Genomic_DNA"/>
</dbReference>
<evidence type="ECO:0000313" key="3">
    <source>
        <dbReference type="EMBL" id="CED83099.1"/>
    </source>
</evidence>
<dbReference type="GO" id="GO:0045003">
    <property type="term" value="P:double-strand break repair via synthesis-dependent strand annealing"/>
    <property type="evidence" value="ECO:0007669"/>
    <property type="project" value="TreeGrafter"/>
</dbReference>
<dbReference type="InterPro" id="IPR027417">
    <property type="entry name" value="P-loop_NTPase"/>
</dbReference>
<evidence type="ECO:0000259" key="2">
    <source>
        <dbReference type="PROSITE" id="PS50162"/>
    </source>
</evidence>
<proteinExistence type="predicted"/>
<dbReference type="AlphaFoldDB" id="A0A0F7SQW6"/>
<sequence length="545" mass="59161">MFDLALSELSTLTPRQKAILRRASLLAPAEILLVSLQKLTKTLKPLSEDEVVELVQAVARGVCGSPVKLGKAREGKVHGARTGWQGVQFGDNSLDELLGGGVRVGEITEIAGQSSTGKTQLCLSLAISVQFSFPTLSSKCPQASGSVAYLSSEGSLPTSRLYSLAEGILARNPELVQSQGISLDSIFDNIHFIQCNDIEALDHTLSYLVPNLASRLSSTPFDSKQPPSQSVRPLPRFTVKPSPLPLKLIVLDSLAALTRSSFTNSVSSLSERSASLSTTADKLRSLAVQHNLAVVVVNQVSDVFDFVTLWGFGSSEGPRPSSTGWTTDVRSNESNSYYAFDQPSESPSKYQDEETLLNLKSLTPTNKVFQLGYKSQTKWSNGSSPHLAKEASLGLVWTNSINTRIMLSRTNRRCASSSLPEEIRSIDQYVSPEAESTQAESGPIMYEEKGVLIRRATVVFSPRARRAERDFVISQSGVFGLMAPEDESIMSECKKRSRPESESDEAGATAGNRSESGKRRVKLGEQEDNQDGLFGDDEWVKSGIS</sequence>
<evidence type="ECO:0000256" key="1">
    <source>
        <dbReference type="SAM" id="MobiDB-lite"/>
    </source>
</evidence>
<dbReference type="GO" id="GO:0005524">
    <property type="term" value="F:ATP binding"/>
    <property type="evidence" value="ECO:0007669"/>
    <property type="project" value="InterPro"/>
</dbReference>
<name>A0A0F7SQW6_PHARH</name>
<accession>A0A0F7SQW6</accession>
<dbReference type="GO" id="GO:0000722">
    <property type="term" value="P:telomere maintenance via recombination"/>
    <property type="evidence" value="ECO:0007669"/>
    <property type="project" value="TreeGrafter"/>
</dbReference>
<dbReference type="PROSITE" id="PS50162">
    <property type="entry name" value="RECA_2"/>
    <property type="match status" value="1"/>
</dbReference>
<dbReference type="GO" id="GO:0140664">
    <property type="term" value="F:ATP-dependent DNA damage sensor activity"/>
    <property type="evidence" value="ECO:0007669"/>
    <property type="project" value="InterPro"/>
</dbReference>
<feature type="compositionally biased region" description="Acidic residues" evidence="1">
    <location>
        <begin position="526"/>
        <end position="537"/>
    </location>
</feature>
<feature type="compositionally biased region" description="Basic and acidic residues" evidence="1">
    <location>
        <begin position="492"/>
        <end position="501"/>
    </location>
</feature>
<feature type="region of interest" description="Disordered" evidence="1">
    <location>
        <begin position="490"/>
        <end position="545"/>
    </location>
</feature>
<dbReference type="SUPFAM" id="SSF52540">
    <property type="entry name" value="P-loop containing nucleoside triphosphate hydrolases"/>
    <property type="match status" value="1"/>
</dbReference>
<dbReference type="InterPro" id="IPR020588">
    <property type="entry name" value="RecA_ATP-bd"/>
</dbReference>
<dbReference type="InterPro" id="IPR013632">
    <property type="entry name" value="Rad51_C"/>
</dbReference>
<organism evidence="3">
    <name type="scientific">Phaffia rhodozyma</name>
    <name type="common">Yeast</name>
    <name type="synonym">Xanthophyllomyces dendrorhous</name>
    <dbReference type="NCBI Taxonomy" id="264483"/>
    <lineage>
        <taxon>Eukaryota</taxon>
        <taxon>Fungi</taxon>
        <taxon>Dikarya</taxon>
        <taxon>Basidiomycota</taxon>
        <taxon>Agaricomycotina</taxon>
        <taxon>Tremellomycetes</taxon>
        <taxon>Cystofilobasidiales</taxon>
        <taxon>Mrakiaceae</taxon>
        <taxon>Phaffia</taxon>
    </lineage>
</organism>
<dbReference type="GO" id="GO:0061982">
    <property type="term" value="P:meiosis I cell cycle process"/>
    <property type="evidence" value="ECO:0007669"/>
    <property type="project" value="UniProtKB-ARBA"/>
</dbReference>
<dbReference type="GO" id="GO:0005657">
    <property type="term" value="C:replication fork"/>
    <property type="evidence" value="ECO:0007669"/>
    <property type="project" value="TreeGrafter"/>
</dbReference>
<dbReference type="Pfam" id="PF08423">
    <property type="entry name" value="Rad51"/>
    <property type="match status" value="2"/>
</dbReference>
<dbReference type="GO" id="GO:0033065">
    <property type="term" value="C:Rad51C-XRCC3 complex"/>
    <property type="evidence" value="ECO:0007669"/>
    <property type="project" value="TreeGrafter"/>
</dbReference>
<protein>
    <submittedName>
        <fullName evidence="3">DNA repair protein RHP57</fullName>
    </submittedName>
</protein>
<dbReference type="Gene3D" id="3.40.50.300">
    <property type="entry name" value="P-loop containing nucleotide triphosphate hydrolases"/>
    <property type="match status" value="1"/>
</dbReference>
<feature type="compositionally biased region" description="Basic and acidic residues" evidence="1">
    <location>
        <begin position="515"/>
        <end position="525"/>
    </location>
</feature>
<dbReference type="GO" id="GO:0000400">
    <property type="term" value="F:four-way junction DNA binding"/>
    <property type="evidence" value="ECO:0007669"/>
    <property type="project" value="TreeGrafter"/>
</dbReference>
<dbReference type="GO" id="GO:0071140">
    <property type="term" value="P:resolution of mitotic recombination intermediates"/>
    <property type="evidence" value="ECO:0007669"/>
    <property type="project" value="TreeGrafter"/>
</dbReference>
<reference evidence="3" key="1">
    <citation type="submission" date="2014-08" db="EMBL/GenBank/DDBJ databases">
        <authorList>
            <person name="Sharma Rahul"/>
            <person name="Thines Marco"/>
        </authorList>
    </citation>
    <scope>NUCLEOTIDE SEQUENCE</scope>
</reference>
<dbReference type="GO" id="GO:0090656">
    <property type="term" value="P:t-circle formation"/>
    <property type="evidence" value="ECO:0007669"/>
    <property type="project" value="TreeGrafter"/>
</dbReference>
<dbReference type="PANTHER" id="PTHR46487:SF1">
    <property type="entry name" value="DNA REPAIR PROTEIN XRCC3"/>
    <property type="match status" value="1"/>
</dbReference>
<dbReference type="PANTHER" id="PTHR46487">
    <property type="entry name" value="DNA REPAIR PROTEIN XRCC3"/>
    <property type="match status" value="1"/>
</dbReference>